<protein>
    <submittedName>
        <fullName evidence="3">Serine hydrolase domain-containing protein</fullName>
        <ecNumber evidence="3">3.-.-.-</ecNumber>
    </submittedName>
</protein>
<comment type="caution">
    <text evidence="3">The sequence shown here is derived from an EMBL/GenBank/DDBJ whole genome shotgun (WGS) entry which is preliminary data.</text>
</comment>
<dbReference type="Pfam" id="PF00144">
    <property type="entry name" value="Beta-lactamase"/>
    <property type="match status" value="1"/>
</dbReference>
<evidence type="ECO:0000256" key="1">
    <source>
        <dbReference type="SAM" id="MobiDB-lite"/>
    </source>
</evidence>
<dbReference type="EMBL" id="JBITLV010000002">
    <property type="protein sequence ID" value="MFI7586797.1"/>
    <property type="molecule type" value="Genomic_DNA"/>
</dbReference>
<reference evidence="3 4" key="1">
    <citation type="submission" date="2024-10" db="EMBL/GenBank/DDBJ databases">
        <title>The Natural Products Discovery Center: Release of the First 8490 Sequenced Strains for Exploring Actinobacteria Biosynthetic Diversity.</title>
        <authorList>
            <person name="Kalkreuter E."/>
            <person name="Kautsar S.A."/>
            <person name="Yang D."/>
            <person name="Bader C.D."/>
            <person name="Teijaro C.N."/>
            <person name="Fluegel L."/>
            <person name="Davis C.M."/>
            <person name="Simpson J.R."/>
            <person name="Lauterbach L."/>
            <person name="Steele A.D."/>
            <person name="Gui C."/>
            <person name="Meng S."/>
            <person name="Li G."/>
            <person name="Viehrig K."/>
            <person name="Ye F."/>
            <person name="Su P."/>
            <person name="Kiefer A.F."/>
            <person name="Nichols A."/>
            <person name="Cepeda A.J."/>
            <person name="Yan W."/>
            <person name="Fan B."/>
            <person name="Jiang Y."/>
            <person name="Adhikari A."/>
            <person name="Zheng C.-J."/>
            <person name="Schuster L."/>
            <person name="Cowan T.M."/>
            <person name="Smanski M.J."/>
            <person name="Chevrette M.G."/>
            <person name="De Carvalho L.P.S."/>
            <person name="Shen B."/>
        </authorList>
    </citation>
    <scope>NUCLEOTIDE SEQUENCE [LARGE SCALE GENOMIC DNA]</scope>
    <source>
        <strain evidence="3 4">NPDC049639</strain>
    </source>
</reference>
<dbReference type="GO" id="GO:0016787">
    <property type="term" value="F:hydrolase activity"/>
    <property type="evidence" value="ECO:0007669"/>
    <property type="project" value="UniProtKB-KW"/>
</dbReference>
<sequence length="413" mass="41736">MRTRRWQRGAALPAVARAAVAVVVPALVLTGCTGSTSGGATPSSDPSVSSVGPEPVSALADVELPLPAASSAKLGGAKALQAVIDGVVADSATLNSGVLGVTAAVVSAEGTWAGAAGKDGAGQALRPDTVLALGSITKTAVAAEVVHLAATGRLDLDKPASNYLSSPLLKKKPTVRQLLSMRSGIPEFDGRLLSDARRRPTKVWSAREALGYVPDGDLQPPGGAYQYATSNYWLLGLLIEKVTGKAWAAAVGADVLGASSGLALQARDGERPSGRLAAPSPALGDRPDGEYVPNAGLASIAGAGGAMAGTALATARYGYGLYGGRTLPVKQVRELATAPDDTAGYGLGTGIKDRDGDVSVGHQGDIPTFLNDLEVIPQRKLSVALLMVVDPTVTPEPDPSVYTAELVRALGAG</sequence>
<feature type="domain" description="Beta-lactamase-related" evidence="2">
    <location>
        <begin position="95"/>
        <end position="392"/>
    </location>
</feature>
<dbReference type="PROSITE" id="PS51257">
    <property type="entry name" value="PROKAR_LIPOPROTEIN"/>
    <property type="match status" value="1"/>
</dbReference>
<dbReference type="Proteomes" id="UP001612915">
    <property type="component" value="Unassembled WGS sequence"/>
</dbReference>
<accession>A0ABW8AKC5</accession>
<dbReference type="Gene3D" id="3.40.710.10">
    <property type="entry name" value="DD-peptidase/beta-lactamase superfamily"/>
    <property type="match status" value="1"/>
</dbReference>
<evidence type="ECO:0000313" key="4">
    <source>
        <dbReference type="Proteomes" id="UP001612915"/>
    </source>
</evidence>
<evidence type="ECO:0000313" key="3">
    <source>
        <dbReference type="EMBL" id="MFI7586797.1"/>
    </source>
</evidence>
<keyword evidence="3" id="KW-0378">Hydrolase</keyword>
<evidence type="ECO:0000259" key="2">
    <source>
        <dbReference type="Pfam" id="PF00144"/>
    </source>
</evidence>
<name>A0ABW8AKC5_9ACTN</name>
<organism evidence="3 4">
    <name type="scientific">Spongisporangium articulatum</name>
    <dbReference type="NCBI Taxonomy" id="3362603"/>
    <lineage>
        <taxon>Bacteria</taxon>
        <taxon>Bacillati</taxon>
        <taxon>Actinomycetota</taxon>
        <taxon>Actinomycetes</taxon>
        <taxon>Kineosporiales</taxon>
        <taxon>Kineosporiaceae</taxon>
        <taxon>Spongisporangium</taxon>
    </lineage>
</organism>
<feature type="region of interest" description="Disordered" evidence="1">
    <location>
        <begin position="34"/>
        <end position="54"/>
    </location>
</feature>
<dbReference type="PANTHER" id="PTHR46825">
    <property type="entry name" value="D-ALANYL-D-ALANINE-CARBOXYPEPTIDASE/ENDOPEPTIDASE AMPH"/>
    <property type="match status" value="1"/>
</dbReference>
<dbReference type="InterPro" id="IPR012338">
    <property type="entry name" value="Beta-lactam/transpept-like"/>
</dbReference>
<dbReference type="RefSeq" id="WP_398277228.1">
    <property type="nucleotide sequence ID" value="NZ_JBITLV010000002.1"/>
</dbReference>
<proteinExistence type="predicted"/>
<feature type="region of interest" description="Disordered" evidence="1">
    <location>
        <begin position="267"/>
        <end position="288"/>
    </location>
</feature>
<keyword evidence="4" id="KW-1185">Reference proteome</keyword>
<gene>
    <name evidence="3" type="ORF">ACIB24_06955</name>
</gene>
<dbReference type="PANTHER" id="PTHR46825:SF7">
    <property type="entry name" value="D-ALANYL-D-ALANINE CARBOXYPEPTIDASE"/>
    <property type="match status" value="1"/>
</dbReference>
<dbReference type="SUPFAM" id="SSF56601">
    <property type="entry name" value="beta-lactamase/transpeptidase-like"/>
    <property type="match status" value="1"/>
</dbReference>
<dbReference type="InterPro" id="IPR001466">
    <property type="entry name" value="Beta-lactam-related"/>
</dbReference>
<dbReference type="InterPro" id="IPR050491">
    <property type="entry name" value="AmpC-like"/>
</dbReference>
<dbReference type="EC" id="3.-.-.-" evidence="3"/>